<dbReference type="InterPro" id="IPR029000">
    <property type="entry name" value="Cyclophilin-like_dom_sf"/>
</dbReference>
<dbReference type="EMBL" id="CP147846">
    <property type="protein sequence ID" value="WXG67303.1"/>
    <property type="molecule type" value="Genomic_DNA"/>
</dbReference>
<evidence type="ECO:0000313" key="5">
    <source>
        <dbReference type="EMBL" id="WXG67303.1"/>
    </source>
</evidence>
<dbReference type="PANTHER" id="PTHR34698">
    <property type="entry name" value="5-OXOPROLINASE SUBUNIT B"/>
    <property type="match status" value="1"/>
</dbReference>
<dbReference type="PANTHER" id="PTHR34698:SF2">
    <property type="entry name" value="5-OXOPROLINASE SUBUNIT B"/>
    <property type="match status" value="1"/>
</dbReference>
<organism evidence="5 6">
    <name type="scientific">Rhodococcus sovatensis</name>
    <dbReference type="NCBI Taxonomy" id="1805840"/>
    <lineage>
        <taxon>Bacteria</taxon>
        <taxon>Bacillati</taxon>
        <taxon>Actinomycetota</taxon>
        <taxon>Actinomycetes</taxon>
        <taxon>Mycobacteriales</taxon>
        <taxon>Nocardiaceae</taxon>
        <taxon>Rhodococcus</taxon>
    </lineage>
</organism>
<dbReference type="Gene3D" id="3.30.1360.40">
    <property type="match status" value="1"/>
</dbReference>
<gene>
    <name evidence="5" type="ORF">WDS16_18880</name>
</gene>
<evidence type="ECO:0000313" key="6">
    <source>
        <dbReference type="Proteomes" id="UP001432000"/>
    </source>
</evidence>
<protein>
    <submittedName>
        <fullName evidence="5">Allophanate hydrolase subunit 1</fullName>
    </submittedName>
</protein>
<dbReference type="InterPro" id="IPR003833">
    <property type="entry name" value="CT_C_D"/>
</dbReference>
<keyword evidence="3" id="KW-0067">ATP-binding</keyword>
<dbReference type="Gene3D" id="2.40.100.10">
    <property type="entry name" value="Cyclophilin-like"/>
    <property type="match status" value="1"/>
</dbReference>
<reference evidence="5 6" key="1">
    <citation type="submission" date="2024-03" db="EMBL/GenBank/DDBJ databases">
        <title>Natural products discovery in diverse microorganisms through a two-stage MS feature dereplication strategy.</title>
        <authorList>
            <person name="Zhang R."/>
        </authorList>
    </citation>
    <scope>NUCLEOTIDE SEQUENCE [LARGE SCALE GENOMIC DNA]</scope>
    <source>
        <strain evidence="5 6">18930</strain>
    </source>
</reference>
<evidence type="ECO:0000256" key="3">
    <source>
        <dbReference type="ARBA" id="ARBA00022840"/>
    </source>
</evidence>
<accession>A0ABZ2PHE4</accession>
<dbReference type="RefSeq" id="WP_338886751.1">
    <property type="nucleotide sequence ID" value="NZ_CP147846.1"/>
</dbReference>
<keyword evidence="2 5" id="KW-0378">Hydrolase</keyword>
<dbReference type="SUPFAM" id="SSF160467">
    <property type="entry name" value="PH0987 N-terminal domain-like"/>
    <property type="match status" value="1"/>
</dbReference>
<evidence type="ECO:0000259" key="4">
    <source>
        <dbReference type="SMART" id="SM00796"/>
    </source>
</evidence>
<sequence length="200" mass="21676">MIVHDAGDRALLVEFPDLTETMAFYRALADSTIEDVEDLVPAARTVLVRHNGNRDRVLTWVRDTEPSEATTELTVEPIVIPVVYDGDDLHDVADATGLTVAEVVSAHSEQTWTVAFGGFAPGFGYLVGTDARLHVPRRTRPRTTVPAGAVGLAGEFSGVYPRSSPGGWQLIGSTDAPLWDAQRDPPAMLRPGVTVRFEKL</sequence>
<dbReference type="GO" id="GO:0016787">
    <property type="term" value="F:hydrolase activity"/>
    <property type="evidence" value="ECO:0007669"/>
    <property type="project" value="UniProtKB-KW"/>
</dbReference>
<proteinExistence type="predicted"/>
<dbReference type="SUPFAM" id="SSF50891">
    <property type="entry name" value="Cyclophilin-like"/>
    <property type="match status" value="1"/>
</dbReference>
<name>A0ABZ2PHE4_9NOCA</name>
<dbReference type="Pfam" id="PF02682">
    <property type="entry name" value="CT_C_D"/>
    <property type="match status" value="1"/>
</dbReference>
<keyword evidence="1" id="KW-0547">Nucleotide-binding</keyword>
<dbReference type="InterPro" id="IPR010016">
    <property type="entry name" value="PxpB"/>
</dbReference>
<feature type="domain" description="Carboxyltransferase" evidence="4">
    <location>
        <begin position="1"/>
        <end position="189"/>
    </location>
</feature>
<keyword evidence="6" id="KW-1185">Reference proteome</keyword>
<evidence type="ECO:0000256" key="2">
    <source>
        <dbReference type="ARBA" id="ARBA00022801"/>
    </source>
</evidence>
<dbReference type="SMART" id="SM00796">
    <property type="entry name" value="AHS1"/>
    <property type="match status" value="1"/>
</dbReference>
<evidence type="ECO:0000256" key="1">
    <source>
        <dbReference type="ARBA" id="ARBA00022741"/>
    </source>
</evidence>
<dbReference type="Proteomes" id="UP001432000">
    <property type="component" value="Chromosome"/>
</dbReference>